<evidence type="ECO:0000259" key="5">
    <source>
        <dbReference type="PROSITE" id="PS50089"/>
    </source>
</evidence>
<keyword evidence="7" id="KW-1185">Reference proteome</keyword>
<accession>A0A9Q0LNT1</accession>
<dbReference type="AlphaFoldDB" id="A0A9Q0LNT1"/>
<keyword evidence="1" id="KW-0479">Metal-binding</keyword>
<evidence type="ECO:0000256" key="1">
    <source>
        <dbReference type="ARBA" id="ARBA00022723"/>
    </source>
</evidence>
<evidence type="ECO:0000256" key="3">
    <source>
        <dbReference type="ARBA" id="ARBA00022833"/>
    </source>
</evidence>
<proteinExistence type="predicted"/>
<dbReference type="Gene3D" id="3.30.40.10">
    <property type="entry name" value="Zinc/RING finger domain, C3HC4 (zinc finger)"/>
    <property type="match status" value="1"/>
</dbReference>
<name>A0A9Q0LNT1_ANAIG</name>
<dbReference type="SUPFAM" id="SSF57850">
    <property type="entry name" value="RING/U-box"/>
    <property type="match status" value="1"/>
</dbReference>
<keyword evidence="2 4" id="KW-0863">Zinc-finger</keyword>
<dbReference type="EMBL" id="JAPDFW010000061">
    <property type="protein sequence ID" value="KAJ5076322.1"/>
    <property type="molecule type" value="Genomic_DNA"/>
</dbReference>
<protein>
    <submittedName>
        <fullName evidence="6">E3 ubiquitin-protein ligase siah2</fullName>
    </submittedName>
</protein>
<dbReference type="GO" id="GO:0008270">
    <property type="term" value="F:zinc ion binding"/>
    <property type="evidence" value="ECO:0007669"/>
    <property type="project" value="UniProtKB-KW"/>
</dbReference>
<keyword evidence="3" id="KW-0862">Zinc</keyword>
<dbReference type="Pfam" id="PF21362">
    <property type="entry name" value="Sina_RING"/>
    <property type="match status" value="1"/>
</dbReference>
<dbReference type="PROSITE" id="PS50089">
    <property type="entry name" value="ZF_RING_2"/>
    <property type="match status" value="1"/>
</dbReference>
<evidence type="ECO:0000256" key="4">
    <source>
        <dbReference type="PROSITE-ProRule" id="PRU00175"/>
    </source>
</evidence>
<evidence type="ECO:0000256" key="2">
    <source>
        <dbReference type="ARBA" id="ARBA00022771"/>
    </source>
</evidence>
<dbReference type="InterPro" id="IPR049548">
    <property type="entry name" value="Sina-like_RING"/>
</dbReference>
<dbReference type="InterPro" id="IPR001841">
    <property type="entry name" value="Znf_RING"/>
</dbReference>
<sequence>MEWIYNEDIEDVKPIKDKGPFDAILFGGYVTEIKQDYQDLLEDNGTLLIPLESNRFTKIYNFKCSICFERFDSKRKPIIICSNGHSICEKCVENVKNCPFCRLRLDKSKFITNISLLQLSEEIGERISDVPVIPLEEIMIDPQPFQTGASADIFKAKWGNQRL</sequence>
<dbReference type="OrthoDB" id="6106880at2759"/>
<dbReference type="Proteomes" id="UP001149090">
    <property type="component" value="Unassembled WGS sequence"/>
</dbReference>
<feature type="domain" description="RING-type" evidence="5">
    <location>
        <begin position="64"/>
        <end position="102"/>
    </location>
</feature>
<comment type="caution">
    <text evidence="6">The sequence shown here is derived from an EMBL/GenBank/DDBJ whole genome shotgun (WGS) entry which is preliminary data.</text>
</comment>
<reference evidence="6" key="1">
    <citation type="submission" date="2022-10" db="EMBL/GenBank/DDBJ databases">
        <title>Novel sulphate-reducing endosymbionts in the free-living metamonad Anaeramoeba.</title>
        <authorList>
            <person name="Jerlstrom-Hultqvist J."/>
            <person name="Cepicka I."/>
            <person name="Gallot-Lavallee L."/>
            <person name="Salas-Leiva D."/>
            <person name="Curtis B.A."/>
            <person name="Zahonova K."/>
            <person name="Pipaliya S."/>
            <person name="Dacks J."/>
            <person name="Roger A.J."/>
        </authorList>
    </citation>
    <scope>NUCLEOTIDE SEQUENCE</scope>
    <source>
        <strain evidence="6">BMAN</strain>
    </source>
</reference>
<evidence type="ECO:0000313" key="7">
    <source>
        <dbReference type="Proteomes" id="UP001149090"/>
    </source>
</evidence>
<gene>
    <name evidence="6" type="ORF">M0811_06321</name>
</gene>
<evidence type="ECO:0000313" key="6">
    <source>
        <dbReference type="EMBL" id="KAJ5076322.1"/>
    </source>
</evidence>
<dbReference type="InterPro" id="IPR013083">
    <property type="entry name" value="Znf_RING/FYVE/PHD"/>
</dbReference>
<organism evidence="6 7">
    <name type="scientific">Anaeramoeba ignava</name>
    <name type="common">Anaerobic marine amoeba</name>
    <dbReference type="NCBI Taxonomy" id="1746090"/>
    <lineage>
        <taxon>Eukaryota</taxon>
        <taxon>Metamonada</taxon>
        <taxon>Anaeramoebidae</taxon>
        <taxon>Anaeramoeba</taxon>
    </lineage>
</organism>